<dbReference type="AlphaFoldDB" id="A0A9X3WS25"/>
<comment type="caution">
    <text evidence="1">The sequence shown here is derived from an EMBL/GenBank/DDBJ whole genome shotgun (WGS) entry which is preliminary data.</text>
</comment>
<dbReference type="EMBL" id="JAMQKB010000008">
    <property type="protein sequence ID" value="MDC3424802.1"/>
    <property type="molecule type" value="Genomic_DNA"/>
</dbReference>
<proteinExistence type="predicted"/>
<name>A0A9X3WS25_9BACI</name>
<sequence>MSGSQKDMFDHIQSSTDMKPDDLLSIVDSLGDADLSNDETVRNLVRNLSEMANQPISKEKEDTLVDTITNNNVPSDFSSLSKLFENN</sequence>
<evidence type="ECO:0000313" key="1">
    <source>
        <dbReference type="EMBL" id="MDC3424802.1"/>
    </source>
</evidence>
<accession>A0A9X3WS25</accession>
<dbReference type="Proteomes" id="UP001145050">
    <property type="component" value="Unassembled WGS sequence"/>
</dbReference>
<evidence type="ECO:0000313" key="2">
    <source>
        <dbReference type="Proteomes" id="UP001145050"/>
    </source>
</evidence>
<organism evidence="1 2">
    <name type="scientific">Terrihalobacillus insolitus</name>
    <dbReference type="NCBI Taxonomy" id="2950438"/>
    <lineage>
        <taxon>Bacteria</taxon>
        <taxon>Bacillati</taxon>
        <taxon>Bacillota</taxon>
        <taxon>Bacilli</taxon>
        <taxon>Bacillales</taxon>
        <taxon>Bacillaceae</taxon>
        <taxon>Terrihalobacillus</taxon>
    </lineage>
</organism>
<reference evidence="1" key="1">
    <citation type="submission" date="2022-06" db="EMBL/GenBank/DDBJ databases">
        <title>Aquibacillus sp. a new bacterium isolated from soil saline samples.</title>
        <authorList>
            <person name="Galisteo C."/>
            <person name="De La Haba R."/>
            <person name="Sanchez-Porro C."/>
            <person name="Ventosa A."/>
        </authorList>
    </citation>
    <scope>NUCLEOTIDE SEQUENCE</scope>
    <source>
        <strain evidence="1">3ASR75-11</strain>
    </source>
</reference>
<dbReference type="InterPro" id="IPR025942">
    <property type="entry name" value="SpoVIF"/>
</dbReference>
<keyword evidence="2" id="KW-1185">Reference proteome</keyword>
<protein>
    <submittedName>
        <fullName evidence="1">Stage VI sporulation protein F</fullName>
    </submittedName>
</protein>
<gene>
    <name evidence="1" type="ORF">NC797_09795</name>
</gene>
<dbReference type="Pfam" id="PF14069">
    <property type="entry name" value="SpoVIF"/>
    <property type="match status" value="1"/>
</dbReference>
<dbReference type="RefSeq" id="WP_272436603.1">
    <property type="nucleotide sequence ID" value="NZ_JAMQKB010000008.1"/>
</dbReference>